<dbReference type="Gene3D" id="3.40.50.1820">
    <property type="entry name" value="alpha/beta hydrolase"/>
    <property type="match status" value="1"/>
</dbReference>
<dbReference type="Proteomes" id="UP000286974">
    <property type="component" value="Unassembled WGS sequence"/>
</dbReference>
<sequence>MLYDALRSEKVLHKFTKADGAEEHCQMGALGFFNQQVFTWLDQIINSNN</sequence>
<gene>
    <name evidence="1" type="ORF">NBRC111893_233</name>
</gene>
<name>A0A401FIC7_9LACO</name>
<proteinExistence type="predicted"/>
<protein>
    <submittedName>
        <fullName evidence="1">Uncharacterized protein</fullName>
    </submittedName>
</protein>
<keyword evidence="2" id="KW-1185">Reference proteome</keyword>
<evidence type="ECO:0000313" key="2">
    <source>
        <dbReference type="Proteomes" id="UP000286974"/>
    </source>
</evidence>
<dbReference type="InterPro" id="IPR029058">
    <property type="entry name" value="AB_hydrolase_fold"/>
</dbReference>
<comment type="caution">
    <text evidence="1">The sequence shown here is derived from an EMBL/GenBank/DDBJ whole genome shotgun (WGS) entry which is preliminary data.</text>
</comment>
<organism evidence="1 2">
    <name type="scientific">Lentilactobacillus kosonis</name>
    <dbReference type="NCBI Taxonomy" id="2810561"/>
    <lineage>
        <taxon>Bacteria</taxon>
        <taxon>Bacillati</taxon>
        <taxon>Bacillota</taxon>
        <taxon>Bacilli</taxon>
        <taxon>Lactobacillales</taxon>
        <taxon>Lactobacillaceae</taxon>
        <taxon>Lentilactobacillus</taxon>
    </lineage>
</organism>
<dbReference type="EMBL" id="BEXA01000001">
    <property type="protein sequence ID" value="GAY72087.1"/>
    <property type="molecule type" value="Genomic_DNA"/>
</dbReference>
<accession>A0A401FIC7</accession>
<evidence type="ECO:0000313" key="1">
    <source>
        <dbReference type="EMBL" id="GAY72087.1"/>
    </source>
</evidence>
<reference evidence="1 2" key="1">
    <citation type="submission" date="2017-11" db="EMBL/GenBank/DDBJ databases">
        <title>Draft Genome Sequence of Lactobacillus curieae NBRC 111893 isolated from Koso, a Japanese sugar-Vegetable Fermented Beverage.</title>
        <authorList>
            <person name="Chiou T.Y."/>
            <person name="Oshima K."/>
            <person name="Suda W."/>
            <person name="Hattori M."/>
            <person name="Takahashi T."/>
        </authorList>
    </citation>
    <scope>NUCLEOTIDE SEQUENCE [LARGE SCALE GENOMIC DNA]</scope>
    <source>
        <strain evidence="1 2">NBRC111893</strain>
    </source>
</reference>
<dbReference type="AlphaFoldDB" id="A0A401FIC7"/>